<keyword evidence="2" id="KW-1185">Reference proteome</keyword>
<evidence type="ECO:0000313" key="2">
    <source>
        <dbReference type="Proteomes" id="UP000293952"/>
    </source>
</evidence>
<dbReference type="SUPFAM" id="SSF48371">
    <property type="entry name" value="ARM repeat"/>
    <property type="match status" value="1"/>
</dbReference>
<protein>
    <submittedName>
        <fullName evidence="1">Uncharacterized protein</fullName>
    </submittedName>
</protein>
<dbReference type="RefSeq" id="WP_130094851.1">
    <property type="nucleotide sequence ID" value="NZ_SETE01000007.1"/>
</dbReference>
<dbReference type="InterPro" id="IPR016024">
    <property type="entry name" value="ARM-type_fold"/>
</dbReference>
<proteinExistence type="predicted"/>
<dbReference type="AlphaFoldDB" id="A0A4Q4KGB5"/>
<reference evidence="1 2" key="1">
    <citation type="submission" date="2019-02" db="EMBL/GenBank/DDBJ databases">
        <title>Genome sequence of the sea-ice species Brumimicrobium glaciale.</title>
        <authorList>
            <person name="Bowman J.P."/>
        </authorList>
    </citation>
    <scope>NUCLEOTIDE SEQUENCE [LARGE SCALE GENOMIC DNA]</scope>
    <source>
        <strain evidence="1 2">IC156</strain>
    </source>
</reference>
<accession>A0A4Q4KGB5</accession>
<organism evidence="1 2">
    <name type="scientific">Brumimicrobium glaciale</name>
    <dbReference type="NCBI Taxonomy" id="200475"/>
    <lineage>
        <taxon>Bacteria</taxon>
        <taxon>Pseudomonadati</taxon>
        <taxon>Bacteroidota</taxon>
        <taxon>Flavobacteriia</taxon>
        <taxon>Flavobacteriales</taxon>
        <taxon>Crocinitomicaceae</taxon>
        <taxon>Brumimicrobium</taxon>
    </lineage>
</organism>
<dbReference type="Proteomes" id="UP000293952">
    <property type="component" value="Unassembled WGS sequence"/>
</dbReference>
<evidence type="ECO:0000313" key="1">
    <source>
        <dbReference type="EMBL" id="RYM32162.1"/>
    </source>
</evidence>
<dbReference type="EMBL" id="SETE01000007">
    <property type="protein sequence ID" value="RYM32162.1"/>
    <property type="molecule type" value="Genomic_DNA"/>
</dbReference>
<sequence>MAKIVLNNIKEISQEVDLIIAGKQNFIDNKLTFNRLNSISPKEISYADIVMTCDTILKIAVTTNKQLREIEKNFWRYIDRLPIAILMEYGTDIQENEELLSHTDYDKEFKKLISRVAGLAMDILALEDNKTKASEIRRSGSLSLLGNISTHYNIPNIKKVFVESMKSSNQEEQYEALIALDNYFSYSEEAIGAHILKIIEEIKGKTDKKKIFSICLSIQINTGLIDETSAEFEIEDWEDLYCENEDQNWEEDGWDENKD</sequence>
<name>A0A4Q4KGB5_9FLAO</name>
<comment type="caution">
    <text evidence="1">The sequence shown here is derived from an EMBL/GenBank/DDBJ whole genome shotgun (WGS) entry which is preliminary data.</text>
</comment>
<gene>
    <name evidence="1" type="ORF">ERX46_15890</name>
</gene>